<evidence type="ECO:0000313" key="1">
    <source>
        <dbReference type="EMBL" id="MQY02982.1"/>
    </source>
</evidence>
<reference evidence="1 2" key="1">
    <citation type="submission" date="2019-10" db="EMBL/GenBank/DDBJ databases">
        <title>Actinomadura rubteroloni sp. nov. and Actinomadura macrotermitis sp. nov., isolated from the gut of fungus growing-termite Macrotermes natalensis.</title>
        <authorList>
            <person name="Benndorf R."/>
            <person name="Martin K."/>
            <person name="Kuefner M."/>
            <person name="De Beer W."/>
            <person name="Kaster A.-K."/>
            <person name="Vollmers J."/>
            <person name="Poulsen M."/>
            <person name="Beemelmanns C."/>
        </authorList>
    </citation>
    <scope>NUCLEOTIDE SEQUENCE [LARGE SCALE GENOMIC DNA]</scope>
    <source>
        <strain evidence="1 2">RB68</strain>
    </source>
</reference>
<organism evidence="1 2">
    <name type="scientific">Actinomadura macrotermitis</name>
    <dbReference type="NCBI Taxonomy" id="2585200"/>
    <lineage>
        <taxon>Bacteria</taxon>
        <taxon>Bacillati</taxon>
        <taxon>Actinomycetota</taxon>
        <taxon>Actinomycetes</taxon>
        <taxon>Streptosporangiales</taxon>
        <taxon>Thermomonosporaceae</taxon>
        <taxon>Actinomadura</taxon>
    </lineage>
</organism>
<dbReference type="RefSeq" id="WP_153531029.1">
    <property type="nucleotide sequence ID" value="NZ_WEGH01000001.1"/>
</dbReference>
<name>A0A7K0BQ25_9ACTN</name>
<dbReference type="AlphaFoldDB" id="A0A7K0BQ25"/>
<accession>A0A7K0BQ25</accession>
<dbReference type="Proteomes" id="UP000487268">
    <property type="component" value="Unassembled WGS sequence"/>
</dbReference>
<protein>
    <submittedName>
        <fullName evidence="1">Uncharacterized protein</fullName>
    </submittedName>
</protein>
<sequence length="198" mass="21016">MDGARGSRGEFVPDVTGRAVWRLLLRGLGVYLPGWTPPAGALRVPPDPRPSWAGPHAFLDGAGFGLHLPARRAGLEPDREIYVRGREDPSFGIVIAGPAAAIGSRVVDAAALVRFARRLIFEELFDTADAESVPYAVRAARAVRTVVFLDRAGGVGLCAETDPATGRATCPVLVRLGEPHERAVHAYGVAPQAVRSHS</sequence>
<dbReference type="OrthoDB" id="3467902at2"/>
<comment type="caution">
    <text evidence="1">The sequence shown here is derived from an EMBL/GenBank/DDBJ whole genome shotgun (WGS) entry which is preliminary data.</text>
</comment>
<dbReference type="EMBL" id="WEGH01000001">
    <property type="protein sequence ID" value="MQY02982.1"/>
    <property type="molecule type" value="Genomic_DNA"/>
</dbReference>
<gene>
    <name evidence="1" type="ORF">ACRB68_10170</name>
</gene>
<keyword evidence="2" id="KW-1185">Reference proteome</keyword>
<evidence type="ECO:0000313" key="2">
    <source>
        <dbReference type="Proteomes" id="UP000487268"/>
    </source>
</evidence>
<proteinExistence type="predicted"/>